<name>A0A179VA42_9MYCO</name>
<sequence>MGQLARDALDSFREGLRHKKIKRPLSDALVHHLSTGETAGQYDDRARELCAETLDIEVDVAKAGAVQARKFVIWTLRGRHPELTEEALRALGDHRAENWRGIS</sequence>
<proteinExistence type="predicted"/>
<reference evidence="1 2" key="1">
    <citation type="submission" date="2016-01" db="EMBL/GenBank/DDBJ databases">
        <title>Mycobacterium immunogenum strain CD11_6 genome sequencing and assembly.</title>
        <authorList>
            <person name="Kaur G."/>
            <person name="Nair G.R."/>
            <person name="Mayilraj S."/>
        </authorList>
    </citation>
    <scope>NUCLEOTIDE SEQUENCE [LARGE SCALE GENOMIC DNA]</scope>
    <source>
        <strain evidence="1 2">CD11-6</strain>
    </source>
</reference>
<accession>A0A179VA42</accession>
<protein>
    <submittedName>
        <fullName evidence="1">Uncharacterized protein</fullName>
    </submittedName>
</protein>
<evidence type="ECO:0000313" key="2">
    <source>
        <dbReference type="Proteomes" id="UP000186919"/>
    </source>
</evidence>
<comment type="caution">
    <text evidence="1">The sequence shown here is derived from an EMBL/GenBank/DDBJ whole genome shotgun (WGS) entry which is preliminary data.</text>
</comment>
<dbReference type="AlphaFoldDB" id="A0A179VA42"/>
<gene>
    <name evidence="1" type="ORF">AWB85_07220</name>
</gene>
<organism evidence="1 2">
    <name type="scientific">Mycobacteroides immunogenum</name>
    <dbReference type="NCBI Taxonomy" id="83262"/>
    <lineage>
        <taxon>Bacteria</taxon>
        <taxon>Bacillati</taxon>
        <taxon>Actinomycetota</taxon>
        <taxon>Actinomycetes</taxon>
        <taxon>Mycobacteriales</taxon>
        <taxon>Mycobacteriaceae</taxon>
        <taxon>Mycobacteroides</taxon>
    </lineage>
</organism>
<evidence type="ECO:0000313" key="1">
    <source>
        <dbReference type="EMBL" id="OAT68768.1"/>
    </source>
</evidence>
<dbReference type="RefSeq" id="WP_064629695.1">
    <property type="nucleotide sequence ID" value="NZ_LQYE01000012.1"/>
</dbReference>
<dbReference type="EMBL" id="LQYE01000012">
    <property type="protein sequence ID" value="OAT68768.1"/>
    <property type="molecule type" value="Genomic_DNA"/>
</dbReference>
<dbReference type="Proteomes" id="UP000186919">
    <property type="component" value="Unassembled WGS sequence"/>
</dbReference>